<dbReference type="Gene3D" id="2.60.40.10">
    <property type="entry name" value="Immunoglobulins"/>
    <property type="match status" value="1"/>
</dbReference>
<gene>
    <name evidence="2" type="ORF">EAS64_38710</name>
</gene>
<evidence type="ECO:0000313" key="3">
    <source>
        <dbReference type="Proteomes" id="UP000460272"/>
    </source>
</evidence>
<reference evidence="2 3" key="1">
    <citation type="submission" date="2018-11" db="EMBL/GenBank/DDBJ databases">
        <title>Trebonia kvetii gen.nov., sp.nov., a novel acidophilic actinobacterium, and proposal of the new actinobacterial family Treboniaceae fam. nov.</title>
        <authorList>
            <person name="Rapoport D."/>
            <person name="Sagova-Mareckova M."/>
            <person name="Sedlacek I."/>
            <person name="Provaznik J."/>
            <person name="Kralova S."/>
            <person name="Pavlinic D."/>
            <person name="Benes V."/>
            <person name="Kopecky J."/>
        </authorList>
    </citation>
    <scope>NUCLEOTIDE SEQUENCE [LARGE SCALE GENOMIC DNA]</scope>
    <source>
        <strain evidence="2 3">15Tr583</strain>
    </source>
</reference>
<dbReference type="OrthoDB" id="4550408at2"/>
<name>A0A6P2BLT0_9ACTN</name>
<sequence length="115" mass="11598">MTTLPCPCPTSSGEVSCGIDGIWVTYDYVPPVVTGISPAAGLAAGGTKVTIAGTGFTHSTDVTFGPADSTYSFTVNSATSITVVTPPGSGTQDVQVYTPWGGSAADPADKFTYQP</sequence>
<dbReference type="Proteomes" id="UP000460272">
    <property type="component" value="Unassembled WGS sequence"/>
</dbReference>
<dbReference type="Pfam" id="PF01833">
    <property type="entry name" value="TIG"/>
    <property type="match status" value="1"/>
</dbReference>
<dbReference type="InterPro" id="IPR014756">
    <property type="entry name" value="Ig_E-set"/>
</dbReference>
<dbReference type="AlphaFoldDB" id="A0A6P2BLT0"/>
<accession>A0A6P2BLT0</accession>
<dbReference type="InterPro" id="IPR013783">
    <property type="entry name" value="Ig-like_fold"/>
</dbReference>
<dbReference type="CDD" id="cd00102">
    <property type="entry name" value="IPT"/>
    <property type="match status" value="1"/>
</dbReference>
<dbReference type="EMBL" id="RPFW01000010">
    <property type="protein sequence ID" value="TVZ00019.1"/>
    <property type="molecule type" value="Genomic_DNA"/>
</dbReference>
<proteinExistence type="predicted"/>
<keyword evidence="3" id="KW-1185">Reference proteome</keyword>
<dbReference type="SMART" id="SM00429">
    <property type="entry name" value="IPT"/>
    <property type="match status" value="1"/>
</dbReference>
<dbReference type="InterPro" id="IPR002909">
    <property type="entry name" value="IPT_dom"/>
</dbReference>
<evidence type="ECO:0000259" key="1">
    <source>
        <dbReference type="SMART" id="SM00429"/>
    </source>
</evidence>
<dbReference type="GO" id="GO:0005975">
    <property type="term" value="P:carbohydrate metabolic process"/>
    <property type="evidence" value="ECO:0007669"/>
    <property type="project" value="UniProtKB-ARBA"/>
</dbReference>
<protein>
    <recommendedName>
        <fullName evidence="1">IPT/TIG domain-containing protein</fullName>
    </recommendedName>
</protein>
<dbReference type="SUPFAM" id="SSF81296">
    <property type="entry name" value="E set domains"/>
    <property type="match status" value="1"/>
</dbReference>
<feature type="domain" description="IPT/TIG" evidence="1">
    <location>
        <begin position="30"/>
        <end position="114"/>
    </location>
</feature>
<comment type="caution">
    <text evidence="2">The sequence shown here is derived from an EMBL/GenBank/DDBJ whole genome shotgun (WGS) entry which is preliminary data.</text>
</comment>
<organism evidence="2 3">
    <name type="scientific">Trebonia kvetii</name>
    <dbReference type="NCBI Taxonomy" id="2480626"/>
    <lineage>
        <taxon>Bacteria</taxon>
        <taxon>Bacillati</taxon>
        <taxon>Actinomycetota</taxon>
        <taxon>Actinomycetes</taxon>
        <taxon>Streptosporangiales</taxon>
        <taxon>Treboniaceae</taxon>
        <taxon>Trebonia</taxon>
    </lineage>
</organism>
<evidence type="ECO:0000313" key="2">
    <source>
        <dbReference type="EMBL" id="TVZ00019.1"/>
    </source>
</evidence>